<dbReference type="Proteomes" id="UP000236732">
    <property type="component" value="Unassembled WGS sequence"/>
</dbReference>
<organism evidence="7 8">
    <name type="scientific">Nonomuraea solani</name>
    <dbReference type="NCBI Taxonomy" id="1144553"/>
    <lineage>
        <taxon>Bacteria</taxon>
        <taxon>Bacillati</taxon>
        <taxon>Actinomycetota</taxon>
        <taxon>Actinomycetes</taxon>
        <taxon>Streptosporangiales</taxon>
        <taxon>Streptosporangiaceae</taxon>
        <taxon>Nonomuraea</taxon>
    </lineage>
</organism>
<proteinExistence type="inferred from homology"/>
<feature type="region of interest" description="Disordered" evidence="5">
    <location>
        <begin position="1"/>
        <end position="28"/>
    </location>
</feature>
<keyword evidence="1 2" id="KW-0663">Pyridoxal phosphate</keyword>
<protein>
    <recommendedName>
        <fullName evidence="2">Pyridoxal phosphate homeostasis protein</fullName>
        <shortName evidence="2">PLP homeostasis protein</shortName>
    </recommendedName>
</protein>
<evidence type="ECO:0000259" key="6">
    <source>
        <dbReference type="Pfam" id="PF01168"/>
    </source>
</evidence>
<dbReference type="AlphaFoldDB" id="A0A1H6DF37"/>
<dbReference type="InterPro" id="IPR001608">
    <property type="entry name" value="Ala_racemase_N"/>
</dbReference>
<name>A0A1H6DF37_9ACTN</name>
<accession>A0A1H6DF37</accession>
<dbReference type="PIRSF" id="PIRSF004848">
    <property type="entry name" value="YBL036c_PLPDEIII"/>
    <property type="match status" value="1"/>
</dbReference>
<gene>
    <name evidence="7" type="ORF">SAMN05444920_105268</name>
</gene>
<dbReference type="InterPro" id="IPR011078">
    <property type="entry name" value="PyrdxlP_homeostasis"/>
</dbReference>
<dbReference type="HAMAP" id="MF_02087">
    <property type="entry name" value="PLP_homeostasis"/>
    <property type="match status" value="1"/>
</dbReference>
<comment type="function">
    <text evidence="2">Pyridoxal 5'-phosphate (PLP)-binding protein, which is involved in PLP homeostasis.</text>
</comment>
<dbReference type="PANTHER" id="PTHR10146">
    <property type="entry name" value="PROLINE SYNTHETASE CO-TRANSCRIBED BACTERIAL HOMOLOG PROTEIN"/>
    <property type="match status" value="1"/>
</dbReference>
<dbReference type="GO" id="GO:0030170">
    <property type="term" value="F:pyridoxal phosphate binding"/>
    <property type="evidence" value="ECO:0007669"/>
    <property type="project" value="UniProtKB-UniRule"/>
</dbReference>
<keyword evidence="8" id="KW-1185">Reference proteome</keyword>
<dbReference type="Pfam" id="PF01168">
    <property type="entry name" value="Ala_racemase_N"/>
    <property type="match status" value="1"/>
</dbReference>
<dbReference type="PROSITE" id="PS01211">
    <property type="entry name" value="UPF0001"/>
    <property type="match status" value="1"/>
</dbReference>
<dbReference type="CDD" id="cd00635">
    <property type="entry name" value="PLPDE_III_YBL036c_like"/>
    <property type="match status" value="1"/>
</dbReference>
<evidence type="ECO:0000313" key="7">
    <source>
        <dbReference type="EMBL" id="SEG83851.1"/>
    </source>
</evidence>
<dbReference type="InterPro" id="IPR029066">
    <property type="entry name" value="PLP-binding_barrel"/>
</dbReference>
<dbReference type="NCBIfam" id="TIGR00044">
    <property type="entry name" value="YggS family pyridoxal phosphate-dependent enzyme"/>
    <property type="match status" value="1"/>
</dbReference>
<evidence type="ECO:0000256" key="2">
    <source>
        <dbReference type="HAMAP-Rule" id="MF_02087"/>
    </source>
</evidence>
<dbReference type="Gene3D" id="3.20.20.10">
    <property type="entry name" value="Alanine racemase"/>
    <property type="match status" value="1"/>
</dbReference>
<evidence type="ECO:0000313" key="8">
    <source>
        <dbReference type="Proteomes" id="UP000236732"/>
    </source>
</evidence>
<evidence type="ECO:0000256" key="4">
    <source>
        <dbReference type="RuleBase" id="RU004514"/>
    </source>
</evidence>
<dbReference type="EMBL" id="FNVT01000005">
    <property type="protein sequence ID" value="SEG83851.1"/>
    <property type="molecule type" value="Genomic_DNA"/>
</dbReference>
<feature type="domain" description="Alanine racemase N-terminal" evidence="6">
    <location>
        <begin position="57"/>
        <end position="251"/>
    </location>
</feature>
<evidence type="ECO:0000256" key="3">
    <source>
        <dbReference type="PIRSR" id="PIRSR004848-1"/>
    </source>
</evidence>
<evidence type="ECO:0000256" key="1">
    <source>
        <dbReference type="ARBA" id="ARBA00022898"/>
    </source>
</evidence>
<dbReference type="PANTHER" id="PTHR10146:SF14">
    <property type="entry name" value="PYRIDOXAL PHOSPHATE HOMEOSTASIS PROTEIN"/>
    <property type="match status" value="1"/>
</dbReference>
<feature type="modified residue" description="N6-(pyridoxal phosphate)lysine" evidence="2 3">
    <location>
        <position position="65"/>
    </location>
</feature>
<dbReference type="SUPFAM" id="SSF51419">
    <property type="entry name" value="PLP-binding barrel"/>
    <property type="match status" value="1"/>
</dbReference>
<comment type="similarity">
    <text evidence="2 4">Belongs to the pyridoxal phosphate-binding protein YggS/PROSC family.</text>
</comment>
<reference evidence="7 8" key="1">
    <citation type="submission" date="2016-10" db="EMBL/GenBank/DDBJ databases">
        <authorList>
            <person name="de Groot N.N."/>
        </authorList>
    </citation>
    <scope>NUCLEOTIDE SEQUENCE [LARGE SCALE GENOMIC DNA]</scope>
    <source>
        <strain evidence="7 8">CGMCC 4.7037</strain>
    </source>
</reference>
<sequence>MCRSRRRSGVTAGRQGVEEAGSEGERDVRKDEIAAGLAEVDERIARACHAVGRDRGEVTLIAVTKTRPAEDVRILCELGVRDVGENRDQEAAAKAHELADLPLTWHFVGQLQTNKVRSVVAYADVIHSVDRLRLLEAISKEAVRQGRKVGCLLQVALDDDPARGGARAGELLELADEVALTEGVWLGGVMAVAPLGEDPAAAFARLRDLALLVQEQHPRATMISAGMSEDLNEAVAYGATHVRIGTALLGRRKPFVR</sequence>
<comment type="cofactor">
    <cofactor evidence="3">
        <name>pyridoxal 5'-phosphate</name>
        <dbReference type="ChEBI" id="CHEBI:597326"/>
    </cofactor>
</comment>
<evidence type="ECO:0000256" key="5">
    <source>
        <dbReference type="SAM" id="MobiDB-lite"/>
    </source>
</evidence>